<evidence type="ECO:0000256" key="9">
    <source>
        <dbReference type="ARBA" id="ARBA00048173"/>
    </source>
</evidence>
<dbReference type="PROSITE" id="PS50878">
    <property type="entry name" value="RT_POL"/>
    <property type="match status" value="1"/>
</dbReference>
<dbReference type="EMBL" id="FNZH01000018">
    <property type="protein sequence ID" value="SEJ81903.1"/>
    <property type="molecule type" value="Genomic_DNA"/>
</dbReference>
<dbReference type="InterPro" id="IPR000123">
    <property type="entry name" value="Reverse_transcriptase_msDNA"/>
</dbReference>
<keyword evidence="4" id="KW-0479">Metal-binding</keyword>
<dbReference type="PANTHER" id="PTHR34047">
    <property type="entry name" value="NUCLEAR INTRON MATURASE 1, MITOCHONDRIAL-RELATED"/>
    <property type="match status" value="1"/>
</dbReference>
<dbReference type="OrthoDB" id="9780724at2"/>
<keyword evidence="3" id="KW-0548">Nucleotidyltransferase</keyword>
<evidence type="ECO:0000256" key="3">
    <source>
        <dbReference type="ARBA" id="ARBA00022695"/>
    </source>
</evidence>
<evidence type="ECO:0000256" key="2">
    <source>
        <dbReference type="ARBA" id="ARBA00022679"/>
    </source>
</evidence>
<dbReference type="Gene3D" id="3.30.70.270">
    <property type="match status" value="1"/>
</dbReference>
<dbReference type="STRING" id="1416801.SAMN05192553_11811"/>
<name>A0A1H7BW72_9BACT</name>
<feature type="domain" description="Reverse transcriptase" evidence="10">
    <location>
        <begin position="1"/>
        <end position="253"/>
    </location>
</feature>
<dbReference type="GO" id="GO:0046872">
    <property type="term" value="F:metal ion binding"/>
    <property type="evidence" value="ECO:0007669"/>
    <property type="project" value="UniProtKB-KW"/>
</dbReference>
<evidence type="ECO:0000256" key="8">
    <source>
        <dbReference type="ARBA" id="ARBA00034120"/>
    </source>
</evidence>
<dbReference type="AlphaFoldDB" id="A0A1H7BW72"/>
<keyword evidence="6 11" id="KW-0695">RNA-directed DNA polymerase</keyword>
<dbReference type="PRINTS" id="PR00866">
    <property type="entry name" value="RNADNAPOLMS"/>
</dbReference>
<dbReference type="Pfam" id="PF00078">
    <property type="entry name" value="RVT_1"/>
    <property type="match status" value="1"/>
</dbReference>
<reference evidence="12" key="1">
    <citation type="submission" date="2016-10" db="EMBL/GenBank/DDBJ databases">
        <authorList>
            <person name="Varghese N."/>
            <person name="Submissions S."/>
        </authorList>
    </citation>
    <scope>NUCLEOTIDE SEQUENCE [LARGE SCALE GENOMIC DNA]</scope>
    <source>
        <strain evidence="12">IBRC-M 10761</strain>
    </source>
</reference>
<evidence type="ECO:0000256" key="6">
    <source>
        <dbReference type="ARBA" id="ARBA00022918"/>
    </source>
</evidence>
<evidence type="ECO:0000256" key="4">
    <source>
        <dbReference type="ARBA" id="ARBA00022723"/>
    </source>
</evidence>
<dbReference type="GO" id="GO:0003964">
    <property type="term" value="F:RNA-directed DNA polymerase activity"/>
    <property type="evidence" value="ECO:0007669"/>
    <property type="project" value="UniProtKB-KW"/>
</dbReference>
<dbReference type="SUPFAM" id="SSF56672">
    <property type="entry name" value="DNA/RNA polymerases"/>
    <property type="match status" value="1"/>
</dbReference>
<accession>A0A1H7BW72</accession>
<evidence type="ECO:0000256" key="1">
    <source>
        <dbReference type="ARBA" id="ARBA00012493"/>
    </source>
</evidence>
<keyword evidence="7" id="KW-0051">Antiviral defense</keyword>
<dbReference type="InterPro" id="IPR000477">
    <property type="entry name" value="RT_dom"/>
</dbReference>
<gene>
    <name evidence="11" type="ORF">SAMN05192553_11811</name>
</gene>
<comment type="catalytic activity">
    <reaction evidence="9">
        <text>DNA(n) + a 2'-deoxyribonucleoside 5'-triphosphate = DNA(n+1) + diphosphate</text>
        <dbReference type="Rhea" id="RHEA:22508"/>
        <dbReference type="Rhea" id="RHEA-COMP:17339"/>
        <dbReference type="Rhea" id="RHEA-COMP:17340"/>
        <dbReference type="ChEBI" id="CHEBI:33019"/>
        <dbReference type="ChEBI" id="CHEBI:61560"/>
        <dbReference type="ChEBI" id="CHEBI:173112"/>
        <dbReference type="EC" id="2.7.7.49"/>
    </reaction>
</comment>
<evidence type="ECO:0000313" key="11">
    <source>
        <dbReference type="EMBL" id="SEJ81903.1"/>
    </source>
</evidence>
<dbReference type="GO" id="GO:0003723">
    <property type="term" value="F:RNA binding"/>
    <property type="evidence" value="ECO:0007669"/>
    <property type="project" value="InterPro"/>
</dbReference>
<dbReference type="InterPro" id="IPR043502">
    <property type="entry name" value="DNA/RNA_pol_sf"/>
</dbReference>
<comment type="similarity">
    <text evidence="8">Belongs to the bacterial reverse transcriptase family.</text>
</comment>
<keyword evidence="5" id="KW-0460">Magnesium</keyword>
<sequence>MAVGYRHIYRTARYLRSCRQLSDLEGLIKVSKADITLHSLHPKYYEFRVLKKNGGFRKIEAPQPGLMDLLRKLNFVLQCLYFFEKPPASYGFVMSHKGNKQPRNIRTNAERHINSACMLNVDFEDFFHQIKVDKVYAVLVNPPFHFSRESADVLATLCTFKGRLPMGSPASPALSNFAVRDMDWMLDAWSKERGYRFTRFVDDLSFSSETSAFHPTMMPEINAILSNFNMKINPTKTKWFGPGEVKVVTGLEVTDQVRIPGSFYYDLSNDLKRLKYSIEAQVQVMGSQHNEMVEKLKKQVRGKINFVGMIQGKGDRKYTDLLRDYDNAIHPDIDKLSVRWVDFPYQDF</sequence>
<dbReference type="CDD" id="cd03487">
    <property type="entry name" value="RT_Bac_retron_II"/>
    <property type="match status" value="1"/>
</dbReference>
<keyword evidence="12" id="KW-1185">Reference proteome</keyword>
<dbReference type="PANTHER" id="PTHR34047:SF7">
    <property type="entry name" value="RNA-DIRECTED DNA POLYMERASE"/>
    <property type="match status" value="1"/>
</dbReference>
<dbReference type="EC" id="2.7.7.49" evidence="1"/>
<evidence type="ECO:0000313" key="12">
    <source>
        <dbReference type="Proteomes" id="UP000199403"/>
    </source>
</evidence>
<dbReference type="Proteomes" id="UP000199403">
    <property type="component" value="Unassembled WGS sequence"/>
</dbReference>
<dbReference type="RefSeq" id="WP_092178911.1">
    <property type="nucleotide sequence ID" value="NZ_FNZH01000018.1"/>
</dbReference>
<proteinExistence type="inferred from homology"/>
<protein>
    <recommendedName>
        <fullName evidence="1">RNA-directed DNA polymerase</fullName>
        <ecNumber evidence="1">2.7.7.49</ecNumber>
    </recommendedName>
</protein>
<evidence type="ECO:0000259" key="10">
    <source>
        <dbReference type="PROSITE" id="PS50878"/>
    </source>
</evidence>
<dbReference type="GO" id="GO:0051607">
    <property type="term" value="P:defense response to virus"/>
    <property type="evidence" value="ECO:0007669"/>
    <property type="project" value="UniProtKB-KW"/>
</dbReference>
<dbReference type="InterPro" id="IPR051083">
    <property type="entry name" value="GrpII_Intron_Splice-Mob/Def"/>
</dbReference>
<evidence type="ECO:0000256" key="5">
    <source>
        <dbReference type="ARBA" id="ARBA00022842"/>
    </source>
</evidence>
<dbReference type="InterPro" id="IPR043128">
    <property type="entry name" value="Rev_trsase/Diguanyl_cyclase"/>
</dbReference>
<evidence type="ECO:0000256" key="7">
    <source>
        <dbReference type="ARBA" id="ARBA00023118"/>
    </source>
</evidence>
<organism evidence="11 12">
    <name type="scientific">Cyclobacterium xiamenense</name>
    <dbReference type="NCBI Taxonomy" id="1297121"/>
    <lineage>
        <taxon>Bacteria</taxon>
        <taxon>Pseudomonadati</taxon>
        <taxon>Bacteroidota</taxon>
        <taxon>Cytophagia</taxon>
        <taxon>Cytophagales</taxon>
        <taxon>Cyclobacteriaceae</taxon>
        <taxon>Cyclobacterium</taxon>
    </lineage>
</organism>
<keyword evidence="2" id="KW-0808">Transferase</keyword>